<feature type="compositionally biased region" description="Polar residues" evidence="1">
    <location>
        <begin position="844"/>
        <end position="853"/>
    </location>
</feature>
<feature type="region of interest" description="Disordered" evidence="1">
    <location>
        <begin position="490"/>
        <end position="577"/>
    </location>
</feature>
<evidence type="ECO:0000256" key="1">
    <source>
        <dbReference type="SAM" id="MobiDB-lite"/>
    </source>
</evidence>
<proteinExistence type="predicted"/>
<sequence length="1073" mass="119922">MTTVEATPKNAVKLREPDLIGSKRLGFTISQTKGNYQWLIFVAILTELADYLALESLLELFALLIPPVKNGRQNRAHFIKDVFDPSIFICSDQITRTLEDIANPDWSVTSTQILKELAESDITFPQPFEVSGLTLDTMCIDTSVFYIDISEFVANVDQHGKIETLHIPFSTISNITTSLSTLGHDKILITASVTRAPVLGDKPIHAVDATGTELVLSWHIVYKFLERFKQVMKHRKLMKKLENYPRRKQSKAQEISLDFELEKQDSLDLRRDRVQSLSQLWADKTPNSEHLDTVYSTPLVSMHLKAKKQSDGQTEVQETDAGEDFKTTATVFVSNGELTFHSIQTHREIRASEQQNKPKGSVLDSEILTPAVAHDESSEEGFSQIRSKPTHRRRRFISITDDDDDASGTEHPTGKGDTDPFVNQTIATTPVIMSPAVRLAEHPQLDEPNGSLRTTKQPVKEKNVAQNLVNHEPFLDLNRTKGIRKRLHDALGEDNSAREETRHAKNLRLDPQKLSEGSSDHATKKAQVSSTSSPMIKELKFDEIPRTTKDTKRNQMKGKNGKAAATGKRAPVKKADRAIRKKPEDNIPKPATPRQAIYSDPDVTLVASNEKADDSCVVEQPDKTSNRRSTRVATIQATKKPTQKPPRALKKADKAPWEKMNFLPQNDLTSEVVNDNKVQDLMPNAGTRDNLHASLALDYMKAQVTIQNGSSDTDNQSGDYGQTFHDYIIPTKLGSGTSVSPSVSPVPKVKSDPVLIDLTRDVSPQKPPIFDTSLMQTAKKHLPGKPESPKQTTLDHHSTNDLSKAGTDVELRSKAIAVGKPAALTKAEKLVIFKQDAQQPFMQSEGDTLNSDAVSPEGFPKETSPLPPRLQIPTSSRVNIEKIDSYPETLGIVGIEQSPLSKPREAKIQVTEIKRMNVTADTYTHHHKSSIDIDLMKTKHHPRLRVHNSKQDWARTQTRISDLDDFNPVTATDKSPGPVFRKAIDPRSNRTTFEHKIQPMDKIISILDKLNEGIINKVARRFEGVSTDLRFGQQTILENAARDLKEISNQRLPLLFHSCHIIPHDNPTHCFPP</sequence>
<dbReference type="EMBL" id="JAFIQS010000003">
    <property type="protein sequence ID" value="KAG5171161.1"/>
    <property type="molecule type" value="Genomic_DNA"/>
</dbReference>
<feature type="compositionally biased region" description="Polar residues" evidence="1">
    <location>
        <begin position="631"/>
        <end position="640"/>
    </location>
</feature>
<feature type="compositionally biased region" description="Basic and acidic residues" evidence="1">
    <location>
        <begin position="537"/>
        <end position="553"/>
    </location>
</feature>
<organism evidence="2">
    <name type="scientific">Psilocybe cubensis</name>
    <name type="common">Psychedelic mushroom</name>
    <name type="synonym">Stropharia cubensis</name>
    <dbReference type="NCBI Taxonomy" id="181762"/>
    <lineage>
        <taxon>Eukaryota</taxon>
        <taxon>Fungi</taxon>
        <taxon>Dikarya</taxon>
        <taxon>Basidiomycota</taxon>
        <taxon>Agaricomycotina</taxon>
        <taxon>Agaricomycetes</taxon>
        <taxon>Agaricomycetidae</taxon>
        <taxon>Agaricales</taxon>
        <taxon>Agaricineae</taxon>
        <taxon>Strophariaceae</taxon>
        <taxon>Psilocybe</taxon>
    </lineage>
</organism>
<feature type="compositionally biased region" description="Basic and acidic residues" evidence="1">
    <location>
        <begin position="490"/>
        <end position="523"/>
    </location>
</feature>
<gene>
    <name evidence="2" type="ORF">JR316_003244</name>
</gene>
<accession>A0A8H7Y0D9</accession>
<feature type="region of interest" description="Disordered" evidence="1">
    <location>
        <begin position="778"/>
        <end position="806"/>
    </location>
</feature>
<comment type="caution">
    <text evidence="2">The sequence shown here is derived from an EMBL/GenBank/DDBJ whole genome shotgun (WGS) entry which is preliminary data.</text>
</comment>
<evidence type="ECO:0000313" key="2">
    <source>
        <dbReference type="EMBL" id="KAG5171161.1"/>
    </source>
</evidence>
<protein>
    <submittedName>
        <fullName evidence="2">Uncharacterized protein</fullName>
    </submittedName>
</protein>
<dbReference type="AlphaFoldDB" id="A0A8H7Y0D9"/>
<feature type="region of interest" description="Disordered" evidence="1">
    <location>
        <begin position="370"/>
        <end position="422"/>
    </location>
</feature>
<feature type="region of interest" description="Disordered" evidence="1">
    <location>
        <begin position="619"/>
        <end position="653"/>
    </location>
</feature>
<name>A0A8H7Y0D9_PSICU</name>
<reference evidence="2" key="1">
    <citation type="submission" date="2021-02" db="EMBL/GenBank/DDBJ databases">
        <title>Psilocybe cubensis genome.</title>
        <authorList>
            <person name="Mckernan K.J."/>
            <person name="Crawford S."/>
            <person name="Trippe A."/>
            <person name="Kane L.T."/>
            <person name="Mclaughlin S."/>
        </authorList>
    </citation>
    <scope>NUCLEOTIDE SEQUENCE [LARGE SCALE GENOMIC DNA]</scope>
    <source>
        <strain evidence="2">MGC-MH-2018</strain>
    </source>
</reference>
<feature type="region of interest" description="Disordered" evidence="1">
    <location>
        <begin position="844"/>
        <end position="872"/>
    </location>
</feature>